<evidence type="ECO:0000313" key="1">
    <source>
        <dbReference type="EMBL" id="MFD1780777.1"/>
    </source>
</evidence>
<accession>A0ABW4MS87</accession>
<organism evidence="1 2">
    <name type="scientific">Fredinandcohnia salidurans</name>
    <dbReference type="NCBI Taxonomy" id="2595041"/>
    <lineage>
        <taxon>Bacteria</taxon>
        <taxon>Bacillati</taxon>
        <taxon>Bacillota</taxon>
        <taxon>Bacilli</taxon>
        <taxon>Bacillales</taxon>
        <taxon>Bacillaceae</taxon>
        <taxon>Fredinandcohnia</taxon>
    </lineage>
</organism>
<protein>
    <submittedName>
        <fullName evidence="1">Uncharacterized protein</fullName>
    </submittedName>
</protein>
<dbReference type="RefSeq" id="WP_388040576.1">
    <property type="nucleotide sequence ID" value="NZ_JBHUEK010000027.1"/>
</dbReference>
<proteinExistence type="predicted"/>
<dbReference type="Proteomes" id="UP001597227">
    <property type="component" value="Unassembled WGS sequence"/>
</dbReference>
<gene>
    <name evidence="1" type="ORF">ACFSFW_19105</name>
</gene>
<dbReference type="EMBL" id="JBHUEK010000027">
    <property type="protein sequence ID" value="MFD1780777.1"/>
    <property type="molecule type" value="Genomic_DNA"/>
</dbReference>
<sequence>MFLGMVKKMLYMWHIEKIINDTLLELNLKINVESSDKLKVPMSYNVTTNTIKFNYLQINGYNSKINFKVKETDDNFVKLILYRQLGYYLEFRKNTQVLKTLIYGEEKEKEQLLAEIEENAWQYGRTLVPEYLLKAYDQVRELDKFLLKD</sequence>
<keyword evidence="2" id="KW-1185">Reference proteome</keyword>
<comment type="caution">
    <text evidence="1">The sequence shown here is derived from an EMBL/GenBank/DDBJ whole genome shotgun (WGS) entry which is preliminary data.</text>
</comment>
<name>A0ABW4MS87_9BACI</name>
<reference evidence="2" key="1">
    <citation type="journal article" date="2019" name="Int. J. Syst. Evol. Microbiol.">
        <title>The Global Catalogue of Microorganisms (GCM) 10K type strain sequencing project: providing services to taxonomists for standard genome sequencing and annotation.</title>
        <authorList>
            <consortium name="The Broad Institute Genomics Platform"/>
            <consortium name="The Broad Institute Genome Sequencing Center for Infectious Disease"/>
            <person name="Wu L."/>
            <person name="Ma J."/>
        </authorList>
    </citation>
    <scope>NUCLEOTIDE SEQUENCE [LARGE SCALE GENOMIC DNA]</scope>
    <source>
        <strain evidence="2">CCUG 15531</strain>
    </source>
</reference>
<evidence type="ECO:0000313" key="2">
    <source>
        <dbReference type="Proteomes" id="UP001597227"/>
    </source>
</evidence>